<dbReference type="STRING" id="1423775.FD03_GL000599"/>
<dbReference type="Proteomes" id="UP000051248">
    <property type="component" value="Unassembled WGS sequence"/>
</dbReference>
<keyword evidence="2" id="KW-1185">Reference proteome</keyword>
<sequence>MTRIIEDWSEAAIKEIKHADDIGETAWTLIPRINSHSGEYKNIGRMILNCEDENTIVQDISDYFCRDAKFEEAKPGRKSMFLVLRDDNEDPDDYGFEPGINIPVKLFSRLESAQQYVKNQLIAPNIGGFPQYVLHIYVIQVGDWSVD</sequence>
<gene>
    <name evidence="1" type="ORF">FD03_GL000599</name>
</gene>
<comment type="caution">
    <text evidence="1">The sequence shown here is derived from an EMBL/GenBank/DDBJ whole genome shotgun (WGS) entry which is preliminary data.</text>
</comment>
<dbReference type="EMBL" id="AZDZ01000014">
    <property type="protein sequence ID" value="KRK79469.1"/>
    <property type="molecule type" value="Genomic_DNA"/>
</dbReference>
<proteinExistence type="predicted"/>
<dbReference type="OrthoDB" id="2327426at2"/>
<dbReference type="RefSeq" id="WP_025024383.1">
    <property type="nucleotide sequence ID" value="NZ_AZDZ01000014.1"/>
</dbReference>
<protein>
    <submittedName>
        <fullName evidence="1">Uncharacterized protein</fullName>
    </submittedName>
</protein>
<dbReference type="AlphaFoldDB" id="A0A0R1K779"/>
<evidence type="ECO:0000313" key="2">
    <source>
        <dbReference type="Proteomes" id="UP000051248"/>
    </source>
</evidence>
<dbReference type="PATRIC" id="fig|1423775.4.peg.611"/>
<organism evidence="1 2">
    <name type="scientific">Companilactobacillus nodensis DSM 19682 = JCM 14932 = NBRC 107160</name>
    <dbReference type="NCBI Taxonomy" id="1423775"/>
    <lineage>
        <taxon>Bacteria</taxon>
        <taxon>Bacillati</taxon>
        <taxon>Bacillota</taxon>
        <taxon>Bacilli</taxon>
        <taxon>Lactobacillales</taxon>
        <taxon>Lactobacillaceae</taxon>
        <taxon>Companilactobacillus</taxon>
    </lineage>
</organism>
<reference evidence="1 2" key="1">
    <citation type="journal article" date="2015" name="Genome Announc.">
        <title>Expanding the biotechnology potential of lactobacilli through comparative genomics of 213 strains and associated genera.</title>
        <authorList>
            <person name="Sun Z."/>
            <person name="Harris H.M."/>
            <person name="McCann A."/>
            <person name="Guo C."/>
            <person name="Argimon S."/>
            <person name="Zhang W."/>
            <person name="Yang X."/>
            <person name="Jeffery I.B."/>
            <person name="Cooney J.C."/>
            <person name="Kagawa T.F."/>
            <person name="Liu W."/>
            <person name="Song Y."/>
            <person name="Salvetti E."/>
            <person name="Wrobel A."/>
            <person name="Rasinkangas P."/>
            <person name="Parkhill J."/>
            <person name="Rea M.C."/>
            <person name="O'Sullivan O."/>
            <person name="Ritari J."/>
            <person name="Douillard F.P."/>
            <person name="Paul Ross R."/>
            <person name="Yang R."/>
            <person name="Briner A.E."/>
            <person name="Felis G.E."/>
            <person name="de Vos W.M."/>
            <person name="Barrangou R."/>
            <person name="Klaenhammer T.R."/>
            <person name="Caufield P.W."/>
            <person name="Cui Y."/>
            <person name="Zhang H."/>
            <person name="O'Toole P.W."/>
        </authorList>
    </citation>
    <scope>NUCLEOTIDE SEQUENCE [LARGE SCALE GENOMIC DNA]</scope>
    <source>
        <strain evidence="1 2">DSM 19682</strain>
    </source>
</reference>
<name>A0A0R1K779_9LACO</name>
<accession>A0A0R1K779</accession>
<evidence type="ECO:0000313" key="1">
    <source>
        <dbReference type="EMBL" id="KRK79469.1"/>
    </source>
</evidence>